<keyword evidence="3" id="KW-1185">Reference proteome</keyword>
<accession>A0AAW5N3E8</accession>
<dbReference type="Pfam" id="PF10988">
    <property type="entry name" value="DUF2807"/>
    <property type="match status" value="1"/>
</dbReference>
<dbReference type="Proteomes" id="UP001204579">
    <property type="component" value="Unassembled WGS sequence"/>
</dbReference>
<reference evidence="2 3" key="1">
    <citation type="submission" date="2022-08" db="EMBL/GenBank/DDBJ databases">
        <authorList>
            <person name="Zeman M."/>
            <person name="Kubasova T."/>
        </authorList>
    </citation>
    <scope>NUCLEOTIDE SEQUENCE [LARGE SCALE GENOMIC DNA]</scope>
    <source>
        <strain evidence="2 3">ET62</strain>
    </source>
</reference>
<gene>
    <name evidence="2" type="ORF">NW209_00560</name>
</gene>
<evidence type="ECO:0000313" key="2">
    <source>
        <dbReference type="EMBL" id="MCR8872527.1"/>
    </source>
</evidence>
<name>A0AAW5N3E8_9BACT</name>
<dbReference type="Gene3D" id="2.160.20.120">
    <property type="match status" value="1"/>
</dbReference>
<dbReference type="RefSeq" id="WP_258335119.1">
    <property type="nucleotide sequence ID" value="NZ_JANRHJ010000001.1"/>
</dbReference>
<comment type="caution">
    <text evidence="2">The sequence shown here is derived from an EMBL/GenBank/DDBJ whole genome shotgun (WGS) entry which is preliminary data.</text>
</comment>
<evidence type="ECO:0000313" key="3">
    <source>
        <dbReference type="Proteomes" id="UP001204579"/>
    </source>
</evidence>
<feature type="domain" description="Putative auto-transporter adhesin head GIN" evidence="1">
    <location>
        <begin position="39"/>
        <end position="208"/>
    </location>
</feature>
<proteinExistence type="predicted"/>
<organism evidence="2 3">
    <name type="scientific">Phocaeicola barnesiae</name>
    <dbReference type="NCBI Taxonomy" id="376804"/>
    <lineage>
        <taxon>Bacteria</taxon>
        <taxon>Pseudomonadati</taxon>
        <taxon>Bacteroidota</taxon>
        <taxon>Bacteroidia</taxon>
        <taxon>Bacteroidales</taxon>
        <taxon>Bacteroidaceae</taxon>
        <taxon>Phocaeicola</taxon>
    </lineage>
</organism>
<protein>
    <submittedName>
        <fullName evidence="2">DUF2807 domain-containing protein</fullName>
    </submittedName>
</protein>
<evidence type="ECO:0000259" key="1">
    <source>
        <dbReference type="Pfam" id="PF10988"/>
    </source>
</evidence>
<dbReference type="AlphaFoldDB" id="A0AAW5N3E8"/>
<dbReference type="InterPro" id="IPR021255">
    <property type="entry name" value="DUF2807"/>
</dbReference>
<dbReference type="EMBL" id="JANRHJ010000001">
    <property type="protein sequence ID" value="MCR8872527.1"/>
    <property type="molecule type" value="Genomic_DNA"/>
</dbReference>
<sequence length="210" mass="22620">MKTDFLKKGLGLLMVGVFCVIEAMAGTGETVKKNWKVGNFSSIEFNSVAQIFFVQSDKYSMTVEGKQEEVANLIAEVKGGCLYIDNKKRKSKISARNQKQGVKIYLSAPTLEEVRFSGVGTFYCKEPMKLGDVNFQVEGVGSLEVKDLTCDDLTVSLSGVGNAELHVDCADLDASVEGIGSVTLSGKADRAHVERSGIGSVNTKHLKVGL</sequence>